<keyword evidence="5 15" id="KW-0378">Hydrolase</keyword>
<dbReference type="SMART" id="SM00487">
    <property type="entry name" value="DEXDc"/>
    <property type="match status" value="1"/>
</dbReference>
<keyword evidence="20" id="KW-1185">Reference proteome</keyword>
<evidence type="ECO:0000259" key="17">
    <source>
        <dbReference type="PROSITE" id="PS51192"/>
    </source>
</evidence>
<dbReference type="PANTHER" id="PTHR47964">
    <property type="entry name" value="ATP-DEPENDENT DNA HELICASE HOMOLOG RECG, CHLOROPLASTIC"/>
    <property type="match status" value="1"/>
</dbReference>
<dbReference type="AlphaFoldDB" id="A0A939BP27"/>
<evidence type="ECO:0000313" key="20">
    <source>
        <dbReference type="Proteomes" id="UP000774000"/>
    </source>
</evidence>
<evidence type="ECO:0000256" key="16">
    <source>
        <dbReference type="SAM" id="MobiDB-lite"/>
    </source>
</evidence>
<dbReference type="Gene3D" id="2.40.50.140">
    <property type="entry name" value="Nucleic acid-binding proteins"/>
    <property type="match status" value="1"/>
</dbReference>
<dbReference type="SMART" id="SM00490">
    <property type="entry name" value="HELICc"/>
    <property type="match status" value="1"/>
</dbReference>
<keyword evidence="4 15" id="KW-0227">DNA damage</keyword>
<keyword evidence="11" id="KW-0413">Isomerase</keyword>
<evidence type="ECO:0000256" key="11">
    <source>
        <dbReference type="ARBA" id="ARBA00023235"/>
    </source>
</evidence>
<gene>
    <name evidence="19" type="ORF">JOC47_001275</name>
</gene>
<evidence type="ECO:0000256" key="1">
    <source>
        <dbReference type="ARBA" id="ARBA00007504"/>
    </source>
</evidence>
<comment type="catalytic activity">
    <reaction evidence="14 15">
        <text>ATP + H2O = ADP + phosphate + H(+)</text>
        <dbReference type="Rhea" id="RHEA:13065"/>
        <dbReference type="ChEBI" id="CHEBI:15377"/>
        <dbReference type="ChEBI" id="CHEBI:15378"/>
        <dbReference type="ChEBI" id="CHEBI:30616"/>
        <dbReference type="ChEBI" id="CHEBI:43474"/>
        <dbReference type="ChEBI" id="CHEBI:456216"/>
        <dbReference type="EC" id="5.6.2.4"/>
    </reaction>
</comment>
<evidence type="ECO:0000256" key="4">
    <source>
        <dbReference type="ARBA" id="ARBA00022763"/>
    </source>
</evidence>
<dbReference type="Pfam" id="PF17191">
    <property type="entry name" value="RecG_wedge"/>
    <property type="match status" value="1"/>
</dbReference>
<dbReference type="NCBIfam" id="NF008165">
    <property type="entry name" value="PRK10917.1-3"/>
    <property type="match status" value="1"/>
</dbReference>
<dbReference type="GO" id="GO:0003677">
    <property type="term" value="F:DNA binding"/>
    <property type="evidence" value="ECO:0007669"/>
    <property type="project" value="UniProtKB-KW"/>
</dbReference>
<evidence type="ECO:0000256" key="9">
    <source>
        <dbReference type="ARBA" id="ARBA00023172"/>
    </source>
</evidence>
<dbReference type="InterPro" id="IPR001650">
    <property type="entry name" value="Helicase_C-like"/>
</dbReference>
<keyword evidence="9 15" id="KW-0233">DNA recombination</keyword>
<comment type="catalytic activity">
    <reaction evidence="12 15">
        <text>Couples ATP hydrolysis with the unwinding of duplex DNA by translocating in the 3'-5' direction.</text>
        <dbReference type="EC" id="5.6.2.4"/>
    </reaction>
</comment>
<comment type="function">
    <text evidence="15">Plays a critical role in recombination and DNA repair. Helps process Holliday junction intermediates to mature products by catalyzing branch migration. Has replication fork regression activity, unwinds stalled or blocked replication forks to make a HJ that can be resolved. Has a DNA unwinding activity characteristic of a DNA helicase with 3'-5' polarity.</text>
</comment>
<dbReference type="NCBIfam" id="NF008168">
    <property type="entry name" value="PRK10917.2-2"/>
    <property type="match status" value="1"/>
</dbReference>
<feature type="region of interest" description="Disordered" evidence="16">
    <location>
        <begin position="109"/>
        <end position="129"/>
    </location>
</feature>
<evidence type="ECO:0000259" key="18">
    <source>
        <dbReference type="PROSITE" id="PS51194"/>
    </source>
</evidence>
<dbReference type="CDD" id="cd17992">
    <property type="entry name" value="DEXHc_RecG"/>
    <property type="match status" value="1"/>
</dbReference>
<keyword evidence="3 15" id="KW-0547">Nucleotide-binding</keyword>
<dbReference type="InterPro" id="IPR012340">
    <property type="entry name" value="NA-bd_OB-fold"/>
</dbReference>
<evidence type="ECO:0000256" key="8">
    <source>
        <dbReference type="ARBA" id="ARBA00023125"/>
    </source>
</evidence>
<evidence type="ECO:0000256" key="3">
    <source>
        <dbReference type="ARBA" id="ARBA00022741"/>
    </source>
</evidence>
<feature type="domain" description="Helicase ATP-binding" evidence="17">
    <location>
        <begin position="414"/>
        <end position="575"/>
    </location>
</feature>
<evidence type="ECO:0000256" key="5">
    <source>
        <dbReference type="ARBA" id="ARBA00022801"/>
    </source>
</evidence>
<evidence type="ECO:0000313" key="19">
    <source>
        <dbReference type="EMBL" id="MBM7556432.1"/>
    </source>
</evidence>
<dbReference type="Gene3D" id="3.40.50.300">
    <property type="entry name" value="P-loop containing nucleotide triphosphate hydrolases"/>
    <property type="match status" value="2"/>
</dbReference>
<dbReference type="InterPro" id="IPR033454">
    <property type="entry name" value="RecG_wedge"/>
</dbReference>
<dbReference type="EMBL" id="JAFBDQ010000005">
    <property type="protein sequence ID" value="MBM7556432.1"/>
    <property type="molecule type" value="Genomic_DNA"/>
</dbReference>
<evidence type="ECO:0000256" key="13">
    <source>
        <dbReference type="ARBA" id="ARBA00034808"/>
    </source>
</evidence>
<dbReference type="Pfam" id="PF00270">
    <property type="entry name" value="DEAD"/>
    <property type="match status" value="1"/>
</dbReference>
<feature type="compositionally biased region" description="Basic residues" evidence="16">
    <location>
        <begin position="110"/>
        <end position="119"/>
    </location>
</feature>
<evidence type="ECO:0000256" key="6">
    <source>
        <dbReference type="ARBA" id="ARBA00022806"/>
    </source>
</evidence>
<keyword evidence="6 15" id="KW-0347">Helicase</keyword>
<dbReference type="Pfam" id="PF00271">
    <property type="entry name" value="Helicase_C"/>
    <property type="match status" value="1"/>
</dbReference>
<evidence type="ECO:0000256" key="14">
    <source>
        <dbReference type="ARBA" id="ARBA00048988"/>
    </source>
</evidence>
<dbReference type="CDD" id="cd04488">
    <property type="entry name" value="RecG_wedge_OBF"/>
    <property type="match status" value="1"/>
</dbReference>
<dbReference type="InterPro" id="IPR045562">
    <property type="entry name" value="RecG_dom3_C"/>
</dbReference>
<evidence type="ECO:0000256" key="10">
    <source>
        <dbReference type="ARBA" id="ARBA00023204"/>
    </source>
</evidence>
<organism evidence="19 20">
    <name type="scientific">Halanaerobacter jeridensis</name>
    <dbReference type="NCBI Taxonomy" id="706427"/>
    <lineage>
        <taxon>Bacteria</taxon>
        <taxon>Bacillati</taxon>
        <taxon>Bacillota</taxon>
        <taxon>Clostridia</taxon>
        <taxon>Halanaerobiales</taxon>
        <taxon>Halobacteroidaceae</taxon>
        <taxon>Halanaerobacter</taxon>
    </lineage>
</organism>
<evidence type="ECO:0000256" key="2">
    <source>
        <dbReference type="ARBA" id="ARBA00017846"/>
    </source>
</evidence>
<dbReference type="GO" id="GO:0043138">
    <property type="term" value="F:3'-5' DNA helicase activity"/>
    <property type="evidence" value="ECO:0007669"/>
    <property type="project" value="UniProtKB-EC"/>
</dbReference>
<name>A0A939BP27_9FIRM</name>
<accession>A0A939BP27</accession>
<dbReference type="EC" id="5.6.2.4" evidence="13 15"/>
<evidence type="ECO:0000256" key="15">
    <source>
        <dbReference type="RuleBase" id="RU363016"/>
    </source>
</evidence>
<dbReference type="SUPFAM" id="SSF52540">
    <property type="entry name" value="P-loop containing nucleoside triphosphate hydrolases"/>
    <property type="match status" value="2"/>
</dbReference>
<protein>
    <recommendedName>
        <fullName evidence="2 15">ATP-dependent DNA helicase RecG</fullName>
        <ecNumber evidence="13 15">5.6.2.4</ecNumber>
    </recommendedName>
</protein>
<dbReference type="GO" id="GO:0016787">
    <property type="term" value="F:hydrolase activity"/>
    <property type="evidence" value="ECO:0007669"/>
    <property type="project" value="UniProtKB-KW"/>
</dbReference>
<dbReference type="InterPro" id="IPR047112">
    <property type="entry name" value="RecG/Mfd"/>
</dbReference>
<keyword evidence="7 15" id="KW-0067">ATP-binding</keyword>
<dbReference type="PROSITE" id="PS51192">
    <property type="entry name" value="HELICASE_ATP_BIND_1"/>
    <property type="match status" value="1"/>
</dbReference>
<evidence type="ECO:0000256" key="7">
    <source>
        <dbReference type="ARBA" id="ARBA00022840"/>
    </source>
</evidence>
<evidence type="ECO:0000256" key="12">
    <source>
        <dbReference type="ARBA" id="ARBA00034617"/>
    </source>
</evidence>
<dbReference type="PROSITE" id="PS51194">
    <property type="entry name" value="HELICASE_CTER"/>
    <property type="match status" value="1"/>
</dbReference>
<dbReference type="Pfam" id="PF19833">
    <property type="entry name" value="RecG_dom3_C"/>
    <property type="match status" value="1"/>
</dbReference>
<dbReference type="GO" id="GO:0006310">
    <property type="term" value="P:DNA recombination"/>
    <property type="evidence" value="ECO:0007669"/>
    <property type="project" value="UniProtKB-UniRule"/>
</dbReference>
<dbReference type="NCBIfam" id="TIGR00643">
    <property type="entry name" value="recG"/>
    <property type="match status" value="1"/>
</dbReference>
<dbReference type="InterPro" id="IPR027417">
    <property type="entry name" value="P-loop_NTPase"/>
</dbReference>
<comment type="caution">
    <text evidence="19">The sequence shown here is derived from an EMBL/GenBank/DDBJ whole genome shotgun (WGS) entry which is preliminary data.</text>
</comment>
<dbReference type="Proteomes" id="UP000774000">
    <property type="component" value="Unassembled WGS sequence"/>
</dbReference>
<comment type="similarity">
    <text evidence="1 15">Belongs to the helicase family. RecG subfamily.</text>
</comment>
<dbReference type="RefSeq" id="WP_204701208.1">
    <property type="nucleotide sequence ID" value="NZ_JAFBDQ010000005.1"/>
</dbReference>
<dbReference type="InterPro" id="IPR014001">
    <property type="entry name" value="Helicase_ATP-bd"/>
</dbReference>
<reference evidence="19" key="1">
    <citation type="submission" date="2021-01" db="EMBL/GenBank/DDBJ databases">
        <title>Genomic Encyclopedia of Type Strains, Phase IV (KMG-IV): sequencing the most valuable type-strain genomes for metagenomic binning, comparative biology and taxonomic classification.</title>
        <authorList>
            <person name="Goeker M."/>
        </authorList>
    </citation>
    <scope>NUCLEOTIDE SEQUENCE</scope>
    <source>
        <strain evidence="19">DSM 23230</strain>
    </source>
</reference>
<dbReference type="SUPFAM" id="SSF50249">
    <property type="entry name" value="Nucleic acid-binding proteins"/>
    <property type="match status" value="1"/>
</dbReference>
<dbReference type="GO" id="GO:0006281">
    <property type="term" value="P:DNA repair"/>
    <property type="evidence" value="ECO:0007669"/>
    <property type="project" value="UniProtKB-UniRule"/>
</dbReference>
<feature type="domain" description="Helicase C-terminal" evidence="18">
    <location>
        <begin position="597"/>
        <end position="754"/>
    </location>
</feature>
<dbReference type="InterPro" id="IPR004609">
    <property type="entry name" value="ATP-dep_DNA_helicase_RecG"/>
</dbReference>
<dbReference type="GO" id="GO:0005524">
    <property type="term" value="F:ATP binding"/>
    <property type="evidence" value="ECO:0007669"/>
    <property type="project" value="UniProtKB-KW"/>
</dbReference>
<keyword evidence="8" id="KW-0238">DNA-binding</keyword>
<sequence>MNKIKEIFNKLIKPLPIEFKLKGLNTSVFGGFDSYVLKLSQKLKTEADTNETVELIEKLEDLFSDYEDVTLDERYEKLEDAVEIINQLGQKIHRQKIFKLKNNKLEKIEKKKKQSKQSKTKASNNQKIKSEVKEGQKLPEFWQQEVRYVKGVGEYWAERLKKLEIEEVSDLLYYFPRDYNDWSKRSKIANVTAEEEVTVQGKVVNVNQIKPRQGLKIIKVGINDGTGTLYGVWFNQAYRMKYFRDKQGEIFLFSGEVKHNYGRLEINNPHYEELGGEHLHTARIVPVYPTTKGINQKKLRTIINNTLDKYSTEIPEFLPTFVLDKYNFPDLASALQDIHFPDDQQSLKLARKRFAYEELFILQLGLALKKEGVKEETPGTKHSGGQELVAQYFEKLPFDLTSAQEKVWQEIKEDMAASNQMNRLLQGDVGAGKTVVATLALLRAVGSGFQGALMAPTEILAEQHYLGLKEELAPLGIEVGLLVGSLSNSEKEEVVKQMEAGKIDIIIGTHALIQEEINFDHLGLAIVDEQHRFGVRQRATLQEKGDIPDVLVMTATPIPRTLALTVYGDLDVSVIDELPPGRKAVVTEWRTQQARSKIYSFIEEKVEDGQQAYVVCPLVEESESLDVESATEVFLRFKEEIFPDLNLGLLHGQLKSSEKEDVMEEFRKGKIDVLVSTTVIEVGVDVPNATIMVIEDAQRFGLAQLHQLRGRVGRSSYQSYCILVSDPKTDEGKERMKIMARSNDGFEIAEEDLKLRGPGEFFGTRQHGMPDLKVADIIRDQKVLEKAREDAFEVVRSDPQLNNQQHQILKKFLSKSFDYDFELIDIS</sequence>
<keyword evidence="10 15" id="KW-0234">DNA repair</keyword>
<proteinExistence type="inferred from homology"/>
<dbReference type="CDD" id="cd18811">
    <property type="entry name" value="SF2_C_RecG"/>
    <property type="match status" value="1"/>
</dbReference>
<dbReference type="PANTHER" id="PTHR47964:SF1">
    <property type="entry name" value="ATP-DEPENDENT DNA HELICASE HOMOLOG RECG, CHLOROPLASTIC"/>
    <property type="match status" value="1"/>
</dbReference>
<dbReference type="InterPro" id="IPR011545">
    <property type="entry name" value="DEAD/DEAH_box_helicase_dom"/>
</dbReference>